<gene>
    <name evidence="6" type="ORF">KDW95_23200</name>
</gene>
<evidence type="ECO:0000256" key="5">
    <source>
        <dbReference type="PIRNR" id="PIRNR005096"/>
    </source>
</evidence>
<dbReference type="EMBL" id="CP073347">
    <property type="protein sequence ID" value="UTW12086.1"/>
    <property type="molecule type" value="Genomic_DNA"/>
</dbReference>
<protein>
    <recommendedName>
        <fullName evidence="5">Aldose 1-epimerase</fullName>
        <ecNumber evidence="5">5.1.3.3</ecNumber>
    </recommendedName>
</protein>
<proteinExistence type="inferred from homology"/>
<sequence length="356" mass="39378">MIIERQLYARDAQLGDIQQYWLSNDRGVRVGVLNYGLTLTDFIVPDCEGNSVNVVLGFPNFATLRHQTAFVNATIGRYANRIANARLPVLDEDFNLAKNEDQHHLHGGPGGFDKCIWAVERIYSDKEGATLTARLLSADGDEHYPGTLDCGVTLRLDNDNRLTFTVLATSDRATHVNITSHLYFNLSGRDDNSIKDHRFLIPSNQVVEIDRSGIPTGSIVPINDTALDFSRARSLEEALAPSDPLLALRGGIDHCYVFKCHNSAENLRMASAFCEATGLQLQLVSTQPGMQFYTGQYLQSLAGRGGKDYGPFAGFCLEPQHFPDTPNQPAFPSTLLMPGDTYKQCFSYRVEVLKGV</sequence>
<name>A0ABY5HJQ5_9GAMM</name>
<organism evidence="6 7">
    <name type="scientific">Marinobacterium rhizophilum</name>
    <dbReference type="NCBI Taxonomy" id="420402"/>
    <lineage>
        <taxon>Bacteria</taxon>
        <taxon>Pseudomonadati</taxon>
        <taxon>Pseudomonadota</taxon>
        <taxon>Gammaproteobacteria</taxon>
        <taxon>Oceanospirillales</taxon>
        <taxon>Oceanospirillaceae</taxon>
        <taxon>Marinobacterium</taxon>
    </lineage>
</organism>
<dbReference type="InterPro" id="IPR014718">
    <property type="entry name" value="GH-type_carb-bd"/>
</dbReference>
<dbReference type="NCBIfam" id="NF008277">
    <property type="entry name" value="PRK11055.1"/>
    <property type="match status" value="1"/>
</dbReference>
<dbReference type="PANTHER" id="PTHR10091:SF0">
    <property type="entry name" value="GALACTOSE MUTAROTASE"/>
    <property type="match status" value="1"/>
</dbReference>
<dbReference type="InterPro" id="IPR015443">
    <property type="entry name" value="Aldose_1-epimerase"/>
</dbReference>
<evidence type="ECO:0000256" key="3">
    <source>
        <dbReference type="ARBA" id="ARBA00023235"/>
    </source>
</evidence>
<comment type="pathway">
    <text evidence="1 5">Carbohydrate metabolism; hexose metabolism.</text>
</comment>
<dbReference type="CDD" id="cd09019">
    <property type="entry name" value="galactose_mutarotase_like"/>
    <property type="match status" value="1"/>
</dbReference>
<evidence type="ECO:0000256" key="1">
    <source>
        <dbReference type="ARBA" id="ARBA00005028"/>
    </source>
</evidence>
<keyword evidence="7" id="KW-1185">Reference proteome</keyword>
<evidence type="ECO:0000313" key="7">
    <source>
        <dbReference type="Proteomes" id="UP001058461"/>
    </source>
</evidence>
<dbReference type="SUPFAM" id="SSF74650">
    <property type="entry name" value="Galactose mutarotase-like"/>
    <property type="match status" value="1"/>
</dbReference>
<dbReference type="RefSeq" id="WP_255854139.1">
    <property type="nucleotide sequence ID" value="NZ_CP073347.1"/>
</dbReference>
<dbReference type="Pfam" id="PF01263">
    <property type="entry name" value="Aldose_epim"/>
    <property type="match status" value="1"/>
</dbReference>
<comment type="similarity">
    <text evidence="2 5">Belongs to the aldose epimerase family.</text>
</comment>
<comment type="catalytic activity">
    <reaction evidence="5">
        <text>alpha-D-glucose = beta-D-glucose</text>
        <dbReference type="Rhea" id="RHEA:10264"/>
        <dbReference type="ChEBI" id="CHEBI:15903"/>
        <dbReference type="ChEBI" id="CHEBI:17925"/>
        <dbReference type="EC" id="5.1.3.3"/>
    </reaction>
</comment>
<reference evidence="6" key="1">
    <citation type="submission" date="2021-04" db="EMBL/GenBank/DDBJ databases">
        <title>Oceanospirillales bacteria with DddD are important DMSP degraders in coastal seawater.</title>
        <authorList>
            <person name="Liu J."/>
        </authorList>
    </citation>
    <scope>NUCLEOTIDE SEQUENCE</scope>
    <source>
        <strain evidence="6">D13-1</strain>
    </source>
</reference>
<dbReference type="InterPro" id="IPR008183">
    <property type="entry name" value="Aldose_1/G6P_1-epimerase"/>
</dbReference>
<keyword evidence="4 5" id="KW-0119">Carbohydrate metabolism</keyword>
<dbReference type="Gene3D" id="2.70.98.10">
    <property type="match status" value="1"/>
</dbReference>
<keyword evidence="3 5" id="KW-0413">Isomerase</keyword>
<dbReference type="PIRSF" id="PIRSF005096">
    <property type="entry name" value="GALM"/>
    <property type="match status" value="1"/>
</dbReference>
<dbReference type="InterPro" id="IPR011013">
    <property type="entry name" value="Gal_mutarotase_sf_dom"/>
</dbReference>
<evidence type="ECO:0000256" key="2">
    <source>
        <dbReference type="ARBA" id="ARBA00006206"/>
    </source>
</evidence>
<dbReference type="PANTHER" id="PTHR10091">
    <property type="entry name" value="ALDOSE-1-EPIMERASE"/>
    <property type="match status" value="1"/>
</dbReference>
<evidence type="ECO:0000313" key="6">
    <source>
        <dbReference type="EMBL" id="UTW12086.1"/>
    </source>
</evidence>
<evidence type="ECO:0000256" key="4">
    <source>
        <dbReference type="ARBA" id="ARBA00023277"/>
    </source>
</evidence>
<dbReference type="InterPro" id="IPR047215">
    <property type="entry name" value="Galactose_mutarotase-like"/>
</dbReference>
<accession>A0ABY5HJQ5</accession>
<dbReference type="Proteomes" id="UP001058461">
    <property type="component" value="Chromosome"/>
</dbReference>
<dbReference type="EC" id="5.1.3.3" evidence="5"/>